<evidence type="ECO:0000256" key="9">
    <source>
        <dbReference type="ARBA" id="ARBA00023136"/>
    </source>
</evidence>
<comment type="caution">
    <text evidence="10">Lacks conserved residue(s) required for the propagation of feature annotation.</text>
</comment>
<evidence type="ECO:0000313" key="11">
    <source>
        <dbReference type="EMBL" id="KIY91281.1"/>
    </source>
</evidence>
<evidence type="ECO:0000256" key="4">
    <source>
        <dbReference type="ARBA" id="ARBA00022692"/>
    </source>
</evidence>
<dbReference type="RefSeq" id="XP_013890301.1">
    <property type="nucleotide sequence ID" value="XM_014034847.1"/>
</dbReference>
<dbReference type="KEGG" id="mng:MNEG_16683"/>
<dbReference type="GO" id="GO:0072657">
    <property type="term" value="P:protein localization to membrane"/>
    <property type="evidence" value="ECO:0007669"/>
    <property type="project" value="TreeGrafter"/>
</dbReference>
<evidence type="ECO:0000313" key="12">
    <source>
        <dbReference type="Proteomes" id="UP000054498"/>
    </source>
</evidence>
<organism evidence="11 12">
    <name type="scientific">Monoraphidium neglectum</name>
    <dbReference type="NCBI Taxonomy" id="145388"/>
    <lineage>
        <taxon>Eukaryota</taxon>
        <taxon>Viridiplantae</taxon>
        <taxon>Chlorophyta</taxon>
        <taxon>core chlorophytes</taxon>
        <taxon>Chlorophyceae</taxon>
        <taxon>CS clade</taxon>
        <taxon>Sphaeropleales</taxon>
        <taxon>Selenastraceae</taxon>
        <taxon>Monoraphidium</taxon>
    </lineage>
</organism>
<evidence type="ECO:0000256" key="1">
    <source>
        <dbReference type="ARBA" id="ARBA00004337"/>
    </source>
</evidence>
<keyword evidence="9 10" id="KW-0472">Membrane</keyword>
<evidence type="ECO:0000256" key="5">
    <source>
        <dbReference type="ARBA" id="ARBA00022729"/>
    </source>
</evidence>
<comment type="similarity">
    <text evidence="3 10">Belongs to the nonaspanin (TM9SF) (TC 9.A.2) family.</text>
</comment>
<feature type="transmembrane region" description="Helical" evidence="10">
    <location>
        <begin position="149"/>
        <end position="172"/>
    </location>
</feature>
<sequence length="247" mass="26451">MCFRPDDSSFIATKTGGDGHDSQGWKKLTGSFPSGSQVRRDLAKYEQLMVDEPGEIQDEAGWKLLAGDAFRAPPHAQWLCVYVGSGVQVLGCAFVTLVLATLGFLSPASRGALLTSTVIIYVVMSALAGAAAVALWGQIERSFDGWWRVARHVGVFYPGILMVIFTVLNVFIKHTGSTGAVPAVIYFAIAAIWAVVALPLTLVGGYLATKSVQILDHPVKTNQIPRQIPDVPLLASPWLLFIASAPA</sequence>
<keyword evidence="12" id="KW-1185">Reference proteome</keyword>
<keyword evidence="8" id="KW-0333">Golgi apparatus</keyword>
<dbReference type="EMBL" id="KK106868">
    <property type="protein sequence ID" value="KIY91281.1"/>
    <property type="molecule type" value="Genomic_DNA"/>
</dbReference>
<dbReference type="AlphaFoldDB" id="A0A0D2LMK9"/>
<evidence type="ECO:0000256" key="3">
    <source>
        <dbReference type="ARBA" id="ARBA00005227"/>
    </source>
</evidence>
<accession>A0A0D2LMK9</accession>
<gene>
    <name evidence="11" type="ORF">MNEG_16683</name>
</gene>
<feature type="transmembrane region" description="Helical" evidence="10">
    <location>
        <begin position="184"/>
        <end position="208"/>
    </location>
</feature>
<dbReference type="GO" id="GO:0010008">
    <property type="term" value="C:endosome membrane"/>
    <property type="evidence" value="ECO:0007669"/>
    <property type="project" value="UniProtKB-SubCell"/>
</dbReference>
<dbReference type="InterPro" id="IPR004240">
    <property type="entry name" value="EMP70"/>
</dbReference>
<protein>
    <recommendedName>
        <fullName evidence="10">Transmembrane 9 superfamily member</fullName>
    </recommendedName>
</protein>
<dbReference type="GeneID" id="25734467"/>
<dbReference type="STRING" id="145388.A0A0D2LMK9"/>
<dbReference type="Proteomes" id="UP000054498">
    <property type="component" value="Unassembled WGS sequence"/>
</dbReference>
<evidence type="ECO:0000256" key="6">
    <source>
        <dbReference type="ARBA" id="ARBA00022753"/>
    </source>
</evidence>
<feature type="transmembrane region" description="Helical" evidence="10">
    <location>
        <begin position="118"/>
        <end position="137"/>
    </location>
</feature>
<reference evidence="11 12" key="1">
    <citation type="journal article" date="2013" name="BMC Genomics">
        <title>Reconstruction of the lipid metabolism for the microalga Monoraphidium neglectum from its genome sequence reveals characteristics suitable for biofuel production.</title>
        <authorList>
            <person name="Bogen C."/>
            <person name="Al-Dilaimi A."/>
            <person name="Albersmeier A."/>
            <person name="Wichmann J."/>
            <person name="Grundmann M."/>
            <person name="Rupp O."/>
            <person name="Lauersen K.J."/>
            <person name="Blifernez-Klassen O."/>
            <person name="Kalinowski J."/>
            <person name="Goesmann A."/>
            <person name="Mussgnug J.H."/>
            <person name="Kruse O."/>
        </authorList>
    </citation>
    <scope>NUCLEOTIDE SEQUENCE [LARGE SCALE GENOMIC DNA]</scope>
    <source>
        <strain evidence="11 12">SAG 48.87</strain>
    </source>
</reference>
<keyword evidence="7 10" id="KW-1133">Transmembrane helix</keyword>
<feature type="transmembrane region" description="Helical" evidence="10">
    <location>
        <begin position="79"/>
        <end position="106"/>
    </location>
</feature>
<keyword evidence="5" id="KW-0732">Signal</keyword>
<dbReference type="GO" id="GO:0000139">
    <property type="term" value="C:Golgi membrane"/>
    <property type="evidence" value="ECO:0007669"/>
    <property type="project" value="UniProtKB-SubCell"/>
</dbReference>
<evidence type="ECO:0000256" key="10">
    <source>
        <dbReference type="RuleBase" id="RU363079"/>
    </source>
</evidence>
<dbReference type="OrthoDB" id="1666796at2759"/>
<proteinExistence type="inferred from homology"/>
<comment type="subcellular location">
    <subcellularLocation>
        <location evidence="1">Endosome membrane</location>
        <topology evidence="1">Multi-pass membrane protein</topology>
    </subcellularLocation>
    <subcellularLocation>
        <location evidence="2">Golgi apparatus membrane</location>
        <topology evidence="2">Multi-pass membrane protein</topology>
    </subcellularLocation>
</comment>
<dbReference type="PANTHER" id="PTHR10766">
    <property type="entry name" value="TRANSMEMBRANE 9 SUPERFAMILY PROTEIN"/>
    <property type="match status" value="1"/>
</dbReference>
<evidence type="ECO:0000256" key="7">
    <source>
        <dbReference type="ARBA" id="ARBA00022989"/>
    </source>
</evidence>
<keyword evidence="4 10" id="KW-0812">Transmembrane</keyword>
<name>A0A0D2LMK9_9CHLO</name>
<dbReference type="PANTHER" id="PTHR10766:SF55">
    <property type="entry name" value="TRANSMEMBRANE 9 SUPERFAMILY MEMBER 4"/>
    <property type="match status" value="1"/>
</dbReference>
<keyword evidence="6" id="KW-0967">Endosome</keyword>
<dbReference type="Pfam" id="PF02990">
    <property type="entry name" value="EMP70"/>
    <property type="match status" value="1"/>
</dbReference>
<evidence type="ECO:0000256" key="2">
    <source>
        <dbReference type="ARBA" id="ARBA00004653"/>
    </source>
</evidence>
<evidence type="ECO:0000256" key="8">
    <source>
        <dbReference type="ARBA" id="ARBA00023034"/>
    </source>
</evidence>